<dbReference type="AlphaFoldDB" id="A0AAE1KSQ1"/>
<feature type="compositionally biased region" description="Polar residues" evidence="1">
    <location>
        <begin position="229"/>
        <end position="243"/>
    </location>
</feature>
<evidence type="ECO:0000313" key="3">
    <source>
        <dbReference type="Proteomes" id="UP001286313"/>
    </source>
</evidence>
<feature type="compositionally biased region" description="Polar residues" evidence="1">
    <location>
        <begin position="197"/>
        <end position="210"/>
    </location>
</feature>
<feature type="compositionally biased region" description="Basic and acidic residues" evidence="1">
    <location>
        <begin position="424"/>
        <end position="442"/>
    </location>
</feature>
<feature type="compositionally biased region" description="Low complexity" evidence="1">
    <location>
        <begin position="128"/>
        <end position="138"/>
    </location>
</feature>
<evidence type="ECO:0000313" key="2">
    <source>
        <dbReference type="EMBL" id="KAK3882142.1"/>
    </source>
</evidence>
<feature type="region of interest" description="Disordered" evidence="1">
    <location>
        <begin position="73"/>
        <end position="442"/>
    </location>
</feature>
<sequence length="442" mass="47954">MSDFGDIPSMPKTGLADPTLSSQDPAPVSTGSNRDSLNLDDFEKVEADQLPPSVSQSARVTTDLMDDIMAQVSHAGQQQQDLLAGLTSGTTKPQVSPDLTSFSTSDPFKRSDDEERFDPYSSGDMMFTGGSSISTTGGAPAEVDLLASAPPPPTGDFRDDSPPLDKPNFDPYSTTNTSVGMTGQQGDSFNDFMSADPQAQQKPTSTTVSESLFDPYSASDDFLGGGTGMSSQFVEEIKQTSAPVTHAARDPSPEPIFKREPSPEPIFKREPTPPFREPTPPLREPTPPLRQPSPAREPTPPLREPTPEFTMPTQRPRQPTPPREPTPPPREPTPPPRQPTPPREPTPPPREPTPPPRQPTPPPRQPTPPREPTPPPREPTPPTPVFVPTPKKAPIQEPHVTPGKTYHVSDATKASFAVFNPQERSGRSYRTREKETEGVPKP</sequence>
<gene>
    <name evidence="2" type="ORF">Pcinc_013465</name>
</gene>
<keyword evidence="3" id="KW-1185">Reference proteome</keyword>
<protein>
    <submittedName>
        <fullName evidence="2">Uncharacterized protein</fullName>
    </submittedName>
</protein>
<feature type="compositionally biased region" description="Polar residues" evidence="1">
    <location>
        <begin position="19"/>
        <end position="36"/>
    </location>
</feature>
<feature type="region of interest" description="Disordered" evidence="1">
    <location>
        <begin position="1"/>
        <end position="39"/>
    </location>
</feature>
<feature type="compositionally biased region" description="Basic and acidic residues" evidence="1">
    <location>
        <begin position="247"/>
        <end position="271"/>
    </location>
</feature>
<feature type="compositionally biased region" description="Pro residues" evidence="1">
    <location>
        <begin position="318"/>
        <end position="387"/>
    </location>
</feature>
<feature type="compositionally biased region" description="Pro residues" evidence="1">
    <location>
        <begin position="272"/>
        <end position="304"/>
    </location>
</feature>
<accession>A0AAE1KSQ1</accession>
<comment type="caution">
    <text evidence="2">The sequence shown here is derived from an EMBL/GenBank/DDBJ whole genome shotgun (WGS) entry which is preliminary data.</text>
</comment>
<evidence type="ECO:0000256" key="1">
    <source>
        <dbReference type="SAM" id="MobiDB-lite"/>
    </source>
</evidence>
<feature type="compositionally biased region" description="Polar residues" evidence="1">
    <location>
        <begin position="87"/>
        <end position="106"/>
    </location>
</feature>
<name>A0AAE1KSQ1_PETCI</name>
<reference evidence="2" key="1">
    <citation type="submission" date="2023-10" db="EMBL/GenBank/DDBJ databases">
        <title>Genome assemblies of two species of porcelain crab, Petrolisthes cinctipes and Petrolisthes manimaculis (Anomura: Porcellanidae).</title>
        <authorList>
            <person name="Angst P."/>
        </authorList>
    </citation>
    <scope>NUCLEOTIDE SEQUENCE</scope>
    <source>
        <strain evidence="2">PB745_01</strain>
        <tissue evidence="2">Gill</tissue>
    </source>
</reference>
<dbReference type="PRINTS" id="PR01217">
    <property type="entry name" value="PRICHEXTENSN"/>
</dbReference>
<organism evidence="2 3">
    <name type="scientific">Petrolisthes cinctipes</name>
    <name type="common">Flat porcelain crab</name>
    <dbReference type="NCBI Taxonomy" id="88211"/>
    <lineage>
        <taxon>Eukaryota</taxon>
        <taxon>Metazoa</taxon>
        <taxon>Ecdysozoa</taxon>
        <taxon>Arthropoda</taxon>
        <taxon>Crustacea</taxon>
        <taxon>Multicrustacea</taxon>
        <taxon>Malacostraca</taxon>
        <taxon>Eumalacostraca</taxon>
        <taxon>Eucarida</taxon>
        <taxon>Decapoda</taxon>
        <taxon>Pleocyemata</taxon>
        <taxon>Anomura</taxon>
        <taxon>Galatheoidea</taxon>
        <taxon>Porcellanidae</taxon>
        <taxon>Petrolisthes</taxon>
    </lineage>
</organism>
<dbReference type="Proteomes" id="UP001286313">
    <property type="component" value="Unassembled WGS sequence"/>
</dbReference>
<feature type="compositionally biased region" description="Polar residues" evidence="1">
    <location>
        <begin position="171"/>
        <end position="188"/>
    </location>
</feature>
<dbReference type="EMBL" id="JAWQEG010001127">
    <property type="protein sequence ID" value="KAK3882142.1"/>
    <property type="molecule type" value="Genomic_DNA"/>
</dbReference>
<proteinExistence type="predicted"/>